<protein>
    <recommendedName>
        <fullName evidence="1">Glycosyltransferase 2-like domain-containing protein</fullName>
    </recommendedName>
</protein>
<dbReference type="Pfam" id="PF00535">
    <property type="entry name" value="Glycos_transf_2"/>
    <property type="match status" value="1"/>
</dbReference>
<name>A0A1G2IRB1_9BACT</name>
<sequence>MSQQPLVSAVISTYNGAKYIKKAIDSVLGQTYKNIELIITDDCSTDDTPKIIFEYLKKDSRIRSFKNKSNIGSYKSLNKAIRATKGKYIANLDDDDIWIDSQKIKKQVEFMEKNNDYGLVGGGMIKIDIKNNEIARFVFPEHDREIRKSILSANNLIAHSSALFRKDIWEKAAGYNALFDYSADLDLWLKMGKISKFYNFQEYFIYYLEKEGSEIFFSRKNSSRRKIWLNIKMRKQYKNDYPSYKKAILLCWASFFYSFLPYKQKQKLRLTLVKSRAFMFRLPFCRSKK</sequence>
<reference evidence="2 3" key="1">
    <citation type="journal article" date="2016" name="Nat. Commun.">
        <title>Thousands of microbial genomes shed light on interconnected biogeochemical processes in an aquifer system.</title>
        <authorList>
            <person name="Anantharaman K."/>
            <person name="Brown C.T."/>
            <person name="Hug L.A."/>
            <person name="Sharon I."/>
            <person name="Castelle C.J."/>
            <person name="Probst A.J."/>
            <person name="Thomas B.C."/>
            <person name="Singh A."/>
            <person name="Wilkins M.J."/>
            <person name="Karaoz U."/>
            <person name="Brodie E.L."/>
            <person name="Williams K.H."/>
            <person name="Hubbard S.S."/>
            <person name="Banfield J.F."/>
        </authorList>
    </citation>
    <scope>NUCLEOTIDE SEQUENCE [LARGE SCALE GENOMIC DNA]</scope>
</reference>
<dbReference type="InterPro" id="IPR029044">
    <property type="entry name" value="Nucleotide-diphossugar_trans"/>
</dbReference>
<dbReference type="InterPro" id="IPR001173">
    <property type="entry name" value="Glyco_trans_2-like"/>
</dbReference>
<dbReference type="Proteomes" id="UP000178632">
    <property type="component" value="Unassembled WGS sequence"/>
</dbReference>
<dbReference type="PANTHER" id="PTHR43685">
    <property type="entry name" value="GLYCOSYLTRANSFERASE"/>
    <property type="match status" value="1"/>
</dbReference>
<dbReference type="SUPFAM" id="SSF53448">
    <property type="entry name" value="Nucleotide-diphospho-sugar transferases"/>
    <property type="match status" value="1"/>
</dbReference>
<dbReference type="Gene3D" id="3.90.550.10">
    <property type="entry name" value="Spore Coat Polysaccharide Biosynthesis Protein SpsA, Chain A"/>
    <property type="match status" value="1"/>
</dbReference>
<evidence type="ECO:0000259" key="1">
    <source>
        <dbReference type="Pfam" id="PF00535"/>
    </source>
</evidence>
<evidence type="ECO:0000313" key="3">
    <source>
        <dbReference type="Proteomes" id="UP000178632"/>
    </source>
</evidence>
<dbReference type="InterPro" id="IPR050834">
    <property type="entry name" value="Glycosyltransf_2"/>
</dbReference>
<accession>A0A1G2IRB1</accession>
<dbReference type="AlphaFoldDB" id="A0A1G2IRB1"/>
<proteinExistence type="predicted"/>
<gene>
    <name evidence="2" type="ORF">A3G45_00535</name>
</gene>
<comment type="caution">
    <text evidence="2">The sequence shown here is derived from an EMBL/GenBank/DDBJ whole genome shotgun (WGS) entry which is preliminary data.</text>
</comment>
<dbReference type="EMBL" id="MHPE01000015">
    <property type="protein sequence ID" value="OGZ77142.1"/>
    <property type="molecule type" value="Genomic_DNA"/>
</dbReference>
<evidence type="ECO:0000313" key="2">
    <source>
        <dbReference type="EMBL" id="OGZ77142.1"/>
    </source>
</evidence>
<feature type="domain" description="Glycosyltransferase 2-like" evidence="1">
    <location>
        <begin position="8"/>
        <end position="167"/>
    </location>
</feature>
<organism evidence="2 3">
    <name type="scientific">Candidatus Staskawiczbacteria bacterium RIFCSPLOWO2_12_FULL_37_15</name>
    <dbReference type="NCBI Taxonomy" id="1802218"/>
    <lineage>
        <taxon>Bacteria</taxon>
        <taxon>Candidatus Staskawicziibacteriota</taxon>
    </lineage>
</organism>
<dbReference type="PANTHER" id="PTHR43685:SF2">
    <property type="entry name" value="GLYCOSYLTRANSFERASE 2-LIKE DOMAIN-CONTAINING PROTEIN"/>
    <property type="match status" value="1"/>
</dbReference>